<comment type="subcellular location">
    <subcellularLocation>
        <location evidence="1 10">Cytoplasm</location>
    </subcellularLocation>
</comment>
<sequence>MSPVPAEAAKSTSDVVVDRKPFAIPGFLVNAVETGMRYRGRPDLALILCENPEGAACGGVFTKNLFEAAPVKISREHLKESGGRVGAVLINAGIANACTGLEGLVRAKRTARLLAERLRLRETSVLVASTGVIGNHIKVETIEARIPELLSNLSPDAWDLVARAIMTTDTRPKVACAEGEIDSSIIRVGGVAKGSGMIAPNMATMLAFICTDVSIEPDTLQEILSQVTDKTFNAITVDGDTSTNDTVLVLASCHPEGAVVGKDEPKKLEFFELLLEAVCRDLAIQIVEDGEGATKTVEIRVIGAPTRDAAMAVAKTVAQSPLVKTAIYGGDANWGRVVAAAGRAGVSFDPDRLSLYFDNLCVFKDGRPLDDEEVEKRATEIFSRPRFRICLDLAAGSEEATVWTCDLTHGYIDINARYRT</sequence>
<feature type="binding site" evidence="10">
    <location>
        <position position="291"/>
    </location>
    <ligand>
        <name>substrate</name>
    </ligand>
</feature>
<proteinExistence type="inferred from homology"/>
<dbReference type="GO" id="GO:0005737">
    <property type="term" value="C:cytoplasm"/>
    <property type="evidence" value="ECO:0007669"/>
    <property type="project" value="UniProtKB-SubCell"/>
</dbReference>
<evidence type="ECO:0000256" key="5">
    <source>
        <dbReference type="ARBA" id="ARBA00022571"/>
    </source>
</evidence>
<evidence type="ECO:0000313" key="12">
    <source>
        <dbReference type="Proteomes" id="UP000199611"/>
    </source>
</evidence>
<feature type="binding site" evidence="10">
    <location>
        <position position="193"/>
    </location>
    <ligand>
        <name>substrate</name>
    </ligand>
</feature>
<evidence type="ECO:0000256" key="3">
    <source>
        <dbReference type="ARBA" id="ARBA00011475"/>
    </source>
</evidence>
<dbReference type="EC" id="2.3.1.35" evidence="10"/>
<dbReference type="RefSeq" id="WP_093395257.1">
    <property type="nucleotide sequence ID" value="NZ_FOUU01000006.1"/>
</dbReference>
<dbReference type="FunFam" id="3.10.20.340:FF:000003">
    <property type="entry name" value="Arginine biosynthesis bifunctional protein ArgJ"/>
    <property type="match status" value="1"/>
</dbReference>
<feature type="chain" id="PRO_5023312979" description="Arginine biosynthesis bifunctional protein ArgJ beta chain" evidence="10">
    <location>
        <begin position="204"/>
        <end position="420"/>
    </location>
</feature>
<dbReference type="STRING" id="39841.SAMN05660836_01861"/>
<dbReference type="NCBIfam" id="TIGR00120">
    <property type="entry name" value="ArgJ"/>
    <property type="match status" value="1"/>
</dbReference>
<evidence type="ECO:0000256" key="10">
    <source>
        <dbReference type="HAMAP-Rule" id="MF_01106"/>
    </source>
</evidence>
<keyword evidence="7 10" id="KW-0808">Transferase</keyword>
<dbReference type="PANTHER" id="PTHR23100">
    <property type="entry name" value="ARGININE BIOSYNTHESIS BIFUNCTIONAL PROTEIN ARGJ"/>
    <property type="match status" value="1"/>
</dbReference>
<keyword evidence="12" id="KW-1185">Reference proteome</keyword>
<feature type="binding site" evidence="10">
    <location>
        <position position="415"/>
    </location>
    <ligand>
        <name>substrate</name>
    </ligand>
</feature>
<dbReference type="GO" id="GO:0006592">
    <property type="term" value="P:ornithine biosynthetic process"/>
    <property type="evidence" value="ECO:0007669"/>
    <property type="project" value="TreeGrafter"/>
</dbReference>
<evidence type="ECO:0000256" key="1">
    <source>
        <dbReference type="ARBA" id="ARBA00004496"/>
    </source>
</evidence>
<dbReference type="OrthoDB" id="9804242at2"/>
<comment type="pathway">
    <text evidence="10">Amino-acid biosynthesis; L-arginine biosynthesis; L-ornithine and N-acetyl-L-glutamate from L-glutamate and N(2)-acetyl-L-ornithine (cyclic): step 1/1.</text>
</comment>
<evidence type="ECO:0000256" key="8">
    <source>
        <dbReference type="ARBA" id="ARBA00022813"/>
    </source>
</evidence>
<evidence type="ECO:0000256" key="7">
    <source>
        <dbReference type="ARBA" id="ARBA00022679"/>
    </source>
</evidence>
<dbReference type="EMBL" id="FOUU01000006">
    <property type="protein sequence ID" value="SFM89723.1"/>
    <property type="molecule type" value="Genomic_DNA"/>
</dbReference>
<comment type="catalytic activity">
    <reaction evidence="10">
        <text>N(2)-acetyl-L-ornithine + L-glutamate = N-acetyl-L-glutamate + L-ornithine</text>
        <dbReference type="Rhea" id="RHEA:15349"/>
        <dbReference type="ChEBI" id="CHEBI:29985"/>
        <dbReference type="ChEBI" id="CHEBI:44337"/>
        <dbReference type="ChEBI" id="CHEBI:46911"/>
        <dbReference type="ChEBI" id="CHEBI:57805"/>
        <dbReference type="EC" id="2.3.1.35"/>
    </reaction>
</comment>
<accession>A0A1I4ULZ2</accession>
<name>A0A1I4ULZ2_9BACT</name>
<dbReference type="AlphaFoldDB" id="A0A1I4ULZ2"/>
<evidence type="ECO:0000313" key="11">
    <source>
        <dbReference type="EMBL" id="SFM89723.1"/>
    </source>
</evidence>
<dbReference type="PANTHER" id="PTHR23100:SF0">
    <property type="entry name" value="ARGININE BIOSYNTHESIS BIFUNCTIONAL PROTEIN ARGJ, MITOCHONDRIAL"/>
    <property type="match status" value="1"/>
</dbReference>
<keyword evidence="10" id="KW-0511">Multifunctional enzyme</keyword>
<keyword evidence="5 10" id="KW-0055">Arginine biosynthesis</keyword>
<keyword evidence="8 10" id="KW-0068">Autocatalytic cleavage</keyword>
<evidence type="ECO:0000256" key="4">
    <source>
        <dbReference type="ARBA" id="ARBA00022490"/>
    </source>
</evidence>
<feature type="chain" id="PRO_5023312980" description="Arginine biosynthesis bifunctional protein ArgJ alpha chain" evidence="10">
    <location>
        <begin position="1"/>
        <end position="203"/>
    </location>
</feature>
<dbReference type="Gene3D" id="3.10.20.340">
    <property type="entry name" value="ArgJ beta chain, C-terminal domain"/>
    <property type="match status" value="1"/>
</dbReference>
<keyword evidence="6 10" id="KW-0028">Amino-acid biosynthesis</keyword>
<dbReference type="UniPathway" id="UPA00068">
    <property type="reaction ID" value="UER00106"/>
</dbReference>
<dbReference type="FunFam" id="3.60.70.12:FF:000001">
    <property type="entry name" value="Arginine biosynthesis bifunctional protein ArgJ, chloroplastic"/>
    <property type="match status" value="1"/>
</dbReference>
<feature type="binding site" evidence="10">
    <location>
        <position position="420"/>
    </location>
    <ligand>
        <name>substrate</name>
    </ligand>
</feature>
<feature type="site" description="Involved in the stabilization of negative charge on the oxyanion by the formation of the oxyanion hole" evidence="10">
    <location>
        <position position="131"/>
    </location>
</feature>
<dbReference type="Gene3D" id="3.60.70.12">
    <property type="entry name" value="L-amino peptidase D-ALA esterase/amidase"/>
    <property type="match status" value="1"/>
</dbReference>
<feature type="active site" description="Nucleophile" evidence="10">
    <location>
        <position position="204"/>
    </location>
</feature>
<dbReference type="GO" id="GO:0006526">
    <property type="term" value="P:L-arginine biosynthetic process"/>
    <property type="evidence" value="ECO:0007669"/>
    <property type="project" value="UniProtKB-UniRule"/>
</dbReference>
<protein>
    <recommendedName>
        <fullName evidence="10">Arginine biosynthesis bifunctional protein ArgJ</fullName>
    </recommendedName>
    <domain>
        <recommendedName>
            <fullName evidence="10">Glutamate N-acetyltransferase</fullName>
            <ecNumber evidence="10">2.3.1.35</ecNumber>
        </recommendedName>
        <alternativeName>
            <fullName evidence="10">Ornithine acetyltransferase</fullName>
            <shortName evidence="10">OATase</shortName>
        </alternativeName>
        <alternativeName>
            <fullName evidence="10">Ornithine transacetylase</fullName>
        </alternativeName>
    </domain>
    <domain>
        <recommendedName>
            <fullName evidence="10">Amino-acid acetyltransferase</fullName>
            <ecNumber evidence="10">2.3.1.1</ecNumber>
        </recommendedName>
        <alternativeName>
            <fullName evidence="10">N-acetylglutamate synthase</fullName>
            <shortName evidence="10">AGSase</shortName>
        </alternativeName>
    </domain>
    <component>
        <recommendedName>
            <fullName evidence="10">Arginine biosynthesis bifunctional protein ArgJ alpha chain</fullName>
        </recommendedName>
    </component>
    <component>
        <recommendedName>
            <fullName evidence="10">Arginine biosynthesis bifunctional protein ArgJ beta chain</fullName>
        </recommendedName>
    </component>
</protein>
<dbReference type="HAMAP" id="MF_01106">
    <property type="entry name" value="ArgJ"/>
    <property type="match status" value="1"/>
</dbReference>
<evidence type="ECO:0000256" key="9">
    <source>
        <dbReference type="ARBA" id="ARBA00023315"/>
    </source>
</evidence>
<feature type="binding site" evidence="10">
    <location>
        <position position="204"/>
    </location>
    <ligand>
        <name>substrate</name>
    </ligand>
</feature>
<keyword evidence="4 10" id="KW-0963">Cytoplasm</keyword>
<feature type="site" description="Cleavage; by autolysis" evidence="10">
    <location>
        <begin position="203"/>
        <end position="204"/>
    </location>
</feature>
<dbReference type="NCBIfam" id="NF003802">
    <property type="entry name" value="PRK05388.1"/>
    <property type="match status" value="1"/>
</dbReference>
<evidence type="ECO:0000256" key="6">
    <source>
        <dbReference type="ARBA" id="ARBA00022605"/>
    </source>
</evidence>
<feature type="site" description="Involved in the stabilization of negative charge on the oxyanion by the formation of the oxyanion hole" evidence="10">
    <location>
        <position position="130"/>
    </location>
</feature>
<comment type="subunit">
    <text evidence="3 10">Heterotetramer of two alpha and two beta chains.</text>
</comment>
<dbReference type="Proteomes" id="UP000199611">
    <property type="component" value="Unassembled WGS sequence"/>
</dbReference>
<dbReference type="GO" id="GO:0004358">
    <property type="term" value="F:L-glutamate N-acetyltransferase activity, acting on acetyl-L-ornithine as donor"/>
    <property type="evidence" value="ECO:0007669"/>
    <property type="project" value="UniProtKB-UniRule"/>
</dbReference>
<dbReference type="GO" id="GO:0004042">
    <property type="term" value="F:L-glutamate N-acetyltransferase activity"/>
    <property type="evidence" value="ECO:0007669"/>
    <property type="project" value="UniProtKB-UniRule"/>
</dbReference>
<comment type="catalytic activity">
    <reaction evidence="10">
        <text>L-glutamate + acetyl-CoA = N-acetyl-L-glutamate + CoA + H(+)</text>
        <dbReference type="Rhea" id="RHEA:24292"/>
        <dbReference type="ChEBI" id="CHEBI:15378"/>
        <dbReference type="ChEBI" id="CHEBI:29985"/>
        <dbReference type="ChEBI" id="CHEBI:44337"/>
        <dbReference type="ChEBI" id="CHEBI:57287"/>
        <dbReference type="ChEBI" id="CHEBI:57288"/>
        <dbReference type="EC" id="2.3.1.1"/>
    </reaction>
</comment>
<comment type="function">
    <text evidence="10">Catalyzes two activities which are involved in the cyclic version of arginine biosynthesis: the synthesis of N-acetylglutamate from glutamate and acetyl-CoA as the acetyl donor, and of ornithine by transacetylation between N(2)-acetylornithine and glutamate.</text>
</comment>
<keyword evidence="9 10" id="KW-0012">Acyltransferase</keyword>
<reference evidence="11 12" key="1">
    <citation type="submission" date="2016-10" db="EMBL/GenBank/DDBJ databases">
        <authorList>
            <person name="de Groot N.N."/>
        </authorList>
    </citation>
    <scope>NUCLEOTIDE SEQUENCE [LARGE SCALE GENOMIC DNA]</scope>
    <source>
        <strain evidence="11 12">DSM 9990</strain>
    </source>
</reference>
<dbReference type="InterPro" id="IPR002813">
    <property type="entry name" value="Arg_biosynth_ArgJ"/>
</dbReference>
<dbReference type="CDD" id="cd02152">
    <property type="entry name" value="OAT"/>
    <property type="match status" value="1"/>
</dbReference>
<dbReference type="EC" id="2.3.1.1" evidence="10"/>
<dbReference type="SUPFAM" id="SSF56266">
    <property type="entry name" value="DmpA/ArgJ-like"/>
    <property type="match status" value="1"/>
</dbReference>
<dbReference type="InterPro" id="IPR016117">
    <property type="entry name" value="ArgJ-like_dom_sf"/>
</dbReference>
<dbReference type="Pfam" id="PF01960">
    <property type="entry name" value="ArgJ"/>
    <property type="match status" value="1"/>
</dbReference>
<dbReference type="InterPro" id="IPR042195">
    <property type="entry name" value="ArgJ_beta_C"/>
</dbReference>
<evidence type="ECO:0000256" key="2">
    <source>
        <dbReference type="ARBA" id="ARBA00006774"/>
    </source>
</evidence>
<comment type="similarity">
    <text evidence="2 10">Belongs to the ArgJ family.</text>
</comment>
<organism evidence="11 12">
    <name type="scientific">Thermodesulforhabdus norvegica</name>
    <dbReference type="NCBI Taxonomy" id="39841"/>
    <lineage>
        <taxon>Bacteria</taxon>
        <taxon>Pseudomonadati</taxon>
        <taxon>Thermodesulfobacteriota</taxon>
        <taxon>Syntrophobacteria</taxon>
        <taxon>Syntrophobacterales</taxon>
        <taxon>Thermodesulforhabdaceae</taxon>
        <taxon>Thermodesulforhabdus</taxon>
    </lineage>
</organism>
<comment type="pathway">
    <text evidence="10">Amino-acid biosynthesis; L-arginine biosynthesis; N(2)-acetyl-L-ornithine from L-glutamate: step 1/4.</text>
</comment>
<feature type="binding site" evidence="10">
    <location>
        <position position="167"/>
    </location>
    <ligand>
        <name>substrate</name>
    </ligand>
</feature>
<gene>
    <name evidence="10" type="primary">argJ</name>
    <name evidence="11" type="ORF">SAMN05660836_01861</name>
</gene>